<organism evidence="2 3">
    <name type="scientific">Acipenser ruthenus</name>
    <name type="common">Sterlet sturgeon</name>
    <dbReference type="NCBI Taxonomy" id="7906"/>
    <lineage>
        <taxon>Eukaryota</taxon>
        <taxon>Metazoa</taxon>
        <taxon>Chordata</taxon>
        <taxon>Craniata</taxon>
        <taxon>Vertebrata</taxon>
        <taxon>Euteleostomi</taxon>
        <taxon>Actinopterygii</taxon>
        <taxon>Chondrostei</taxon>
        <taxon>Acipenseriformes</taxon>
        <taxon>Acipenseridae</taxon>
        <taxon>Acipenser</taxon>
    </lineage>
</organism>
<dbReference type="Pfam" id="PF21059">
    <property type="entry name" value="BTBD16_C"/>
    <property type="match status" value="1"/>
</dbReference>
<comment type="caution">
    <text evidence="2">The sequence shown here is derived from an EMBL/GenBank/DDBJ whole genome shotgun (WGS) entry which is preliminary data.</text>
</comment>
<dbReference type="AlphaFoldDB" id="A0A444U715"/>
<feature type="domain" description="BTB/POZ" evidence="1">
    <location>
        <begin position="71"/>
        <end position="134"/>
    </location>
</feature>
<dbReference type="Proteomes" id="UP000289886">
    <property type="component" value="Unassembled WGS sequence"/>
</dbReference>
<evidence type="ECO:0000259" key="1">
    <source>
        <dbReference type="Pfam" id="PF21059"/>
    </source>
</evidence>
<keyword evidence="3" id="KW-1185">Reference proteome</keyword>
<evidence type="ECO:0000313" key="2">
    <source>
        <dbReference type="EMBL" id="RXM30992.1"/>
    </source>
</evidence>
<dbReference type="PANTHER" id="PTHR46843">
    <property type="entry name" value="BTB/POZ DOMAIN-CONTAINING PROTEIN 16"/>
    <property type="match status" value="1"/>
</dbReference>
<name>A0A444U715_ACIRT</name>
<sequence>MWDKYVALFQSLHLHRITANTHLEEIQQINVLPQAGLLRLFTKHYYASGGDVPYFTDLSTQAMWFGLLIDRRLKYNDPSLSFRACERHPFSLLQGREFRYEVKVQSMVDEKWQIFSTGVLSKEFCVTKKSAKSQIPSSELFTTTLNLVQF</sequence>
<dbReference type="InterPro" id="IPR048859">
    <property type="entry name" value="BTBD16_C"/>
</dbReference>
<gene>
    <name evidence="2" type="ORF">EOD39_1832</name>
</gene>
<evidence type="ECO:0000313" key="3">
    <source>
        <dbReference type="Proteomes" id="UP000289886"/>
    </source>
</evidence>
<dbReference type="InterPro" id="IPR042833">
    <property type="entry name" value="BTBD16"/>
</dbReference>
<dbReference type="EMBL" id="SCEB01215162">
    <property type="protein sequence ID" value="RXM30992.1"/>
    <property type="molecule type" value="Genomic_DNA"/>
</dbReference>
<proteinExistence type="predicted"/>
<dbReference type="PANTHER" id="PTHR46843:SF1">
    <property type="entry name" value="BTB_POZ DOMAIN-CONTAINING PROTEIN 16"/>
    <property type="match status" value="1"/>
</dbReference>
<accession>A0A444U715</accession>
<reference evidence="2 3" key="1">
    <citation type="submission" date="2019-01" db="EMBL/GenBank/DDBJ databases">
        <title>Draft Genome and Complete Hox-Cluster Characterization of the Sterlet Sturgeon (Acipenser ruthenus).</title>
        <authorList>
            <person name="Wei Q."/>
        </authorList>
    </citation>
    <scope>NUCLEOTIDE SEQUENCE [LARGE SCALE GENOMIC DNA]</scope>
    <source>
        <strain evidence="2">WHYD16114868_AA</strain>
        <tissue evidence="2">Blood</tissue>
    </source>
</reference>
<protein>
    <submittedName>
        <fullName evidence="2">BTB/POZ domain-containing protein 16</fullName>
    </submittedName>
</protein>